<dbReference type="Proteomes" id="UP001596050">
    <property type="component" value="Unassembled WGS sequence"/>
</dbReference>
<evidence type="ECO:0000313" key="1">
    <source>
        <dbReference type="EMBL" id="MFC5461165.1"/>
    </source>
</evidence>
<sequence>MLYEFERDQERIFDSLAAQLHKVDKDLTFEFGPKQDGKREFVISAGGIREAFPKVEALHAAAPALPNWTIVKFRPRRAPFDIRVGEKGVNAADVHVVLHAQGEKVGLTVSIPGYKASEHTPYATIGYLFLDQTLGEFDVETRVGAIQFQAPSGSDTMAVSLHELPAAFDAYFARR</sequence>
<accession>A0ABW0L5R1</accession>
<evidence type="ECO:0000313" key="2">
    <source>
        <dbReference type="Proteomes" id="UP001596050"/>
    </source>
</evidence>
<reference evidence="2" key="1">
    <citation type="journal article" date="2019" name="Int. J. Syst. Evol. Microbiol.">
        <title>The Global Catalogue of Microorganisms (GCM) 10K type strain sequencing project: providing services to taxonomists for standard genome sequencing and annotation.</title>
        <authorList>
            <consortium name="The Broad Institute Genomics Platform"/>
            <consortium name="The Broad Institute Genome Sequencing Center for Infectious Disease"/>
            <person name="Wu L."/>
            <person name="Ma J."/>
        </authorList>
    </citation>
    <scope>NUCLEOTIDE SEQUENCE [LARGE SCALE GENOMIC DNA]</scope>
    <source>
        <strain evidence="2">KACC 12649</strain>
    </source>
</reference>
<comment type="caution">
    <text evidence="1">The sequence shown here is derived from an EMBL/GenBank/DDBJ whole genome shotgun (WGS) entry which is preliminary data.</text>
</comment>
<dbReference type="EMBL" id="JBHSMU010000015">
    <property type="protein sequence ID" value="MFC5461165.1"/>
    <property type="molecule type" value="Genomic_DNA"/>
</dbReference>
<dbReference type="RefSeq" id="WP_379784604.1">
    <property type="nucleotide sequence ID" value="NZ_JBHSMU010000015.1"/>
</dbReference>
<name>A0ABW0L5R1_9BURK</name>
<proteinExistence type="predicted"/>
<gene>
    <name evidence="1" type="ORF">ACFPN5_15240</name>
</gene>
<protein>
    <submittedName>
        <fullName evidence="1">Uncharacterized protein</fullName>
    </submittedName>
</protein>
<keyword evidence="2" id="KW-1185">Reference proteome</keyword>
<organism evidence="1 2">
    <name type="scientific">Massilia niabensis</name>
    <dbReference type="NCBI Taxonomy" id="544910"/>
    <lineage>
        <taxon>Bacteria</taxon>
        <taxon>Pseudomonadati</taxon>
        <taxon>Pseudomonadota</taxon>
        <taxon>Betaproteobacteria</taxon>
        <taxon>Burkholderiales</taxon>
        <taxon>Oxalobacteraceae</taxon>
        <taxon>Telluria group</taxon>
        <taxon>Massilia</taxon>
    </lineage>
</organism>